<proteinExistence type="predicted"/>
<dbReference type="RefSeq" id="WP_134762157.1">
    <property type="nucleotide sequence ID" value="NZ_SOZD01000003.1"/>
</dbReference>
<dbReference type="InterPro" id="IPR019660">
    <property type="entry name" value="Put_sensory_transdc_reg_YbjN"/>
</dbReference>
<dbReference type="Pfam" id="PF10722">
    <property type="entry name" value="YbjN"/>
    <property type="match status" value="1"/>
</dbReference>
<dbReference type="Proteomes" id="UP000298179">
    <property type="component" value="Unassembled WGS sequence"/>
</dbReference>
<dbReference type="OrthoDB" id="9792176at2"/>
<keyword evidence="2" id="KW-1185">Reference proteome</keyword>
<evidence type="ECO:0008006" key="3">
    <source>
        <dbReference type="Google" id="ProtNLM"/>
    </source>
</evidence>
<dbReference type="CDD" id="cd17033">
    <property type="entry name" value="DR1245-like"/>
    <property type="match status" value="1"/>
</dbReference>
<evidence type="ECO:0000313" key="1">
    <source>
        <dbReference type="EMBL" id="TFF23056.1"/>
    </source>
</evidence>
<name>A0A4Y8RKT1_9HYPH</name>
<dbReference type="EMBL" id="SOZD01000003">
    <property type="protein sequence ID" value="TFF23056.1"/>
    <property type="molecule type" value="Genomic_DNA"/>
</dbReference>
<comment type="caution">
    <text evidence="1">The sequence shown here is derived from an EMBL/GenBank/DDBJ whole genome shotgun (WGS) entry which is preliminary data.</text>
</comment>
<reference evidence="1 2" key="1">
    <citation type="submission" date="2019-03" db="EMBL/GenBank/DDBJ databases">
        <title>Jiella endophytica sp. nov., a novel endophytic bacterium isolated from root of Ficus microcarpa Linn. f.</title>
        <authorList>
            <person name="Tuo L."/>
        </authorList>
    </citation>
    <scope>NUCLEOTIDE SEQUENCE [LARGE SCALE GENOMIC DNA]</scope>
    <source>
        <strain evidence="1 2">CBS5Q-3</strain>
    </source>
</reference>
<accession>A0A4Y8RKT1</accession>
<sequence>MQFDDMAVLRQSNPVDVIEWVATSREWAFERSCEDELAVAVAGVWTDYSVSFSWIDDMEALHLACAFDLKVPPHRQAEIQTLLARINEKLVVGHFDLWRKEGAVMFRHSLLLSNGLDATSGQAERMLAMALESCERFYQAFQFVIWADKSAEEALSASMFETVGEA</sequence>
<evidence type="ECO:0000313" key="2">
    <source>
        <dbReference type="Proteomes" id="UP000298179"/>
    </source>
</evidence>
<protein>
    <recommendedName>
        <fullName evidence="3">Diacylglyceryl transferase</fullName>
    </recommendedName>
</protein>
<dbReference type="AlphaFoldDB" id="A0A4Y8RKT1"/>
<organism evidence="1 2">
    <name type="scientific">Jiella endophytica</name>
    <dbReference type="NCBI Taxonomy" id="2558362"/>
    <lineage>
        <taxon>Bacteria</taxon>
        <taxon>Pseudomonadati</taxon>
        <taxon>Pseudomonadota</taxon>
        <taxon>Alphaproteobacteria</taxon>
        <taxon>Hyphomicrobiales</taxon>
        <taxon>Aurantimonadaceae</taxon>
        <taxon>Jiella</taxon>
    </lineage>
</organism>
<gene>
    <name evidence="1" type="ORF">E3C22_11475</name>
</gene>